<organism evidence="1 2">
    <name type="scientific">Romanomermis culicivorax</name>
    <name type="common">Nematode worm</name>
    <dbReference type="NCBI Taxonomy" id="13658"/>
    <lineage>
        <taxon>Eukaryota</taxon>
        <taxon>Metazoa</taxon>
        <taxon>Ecdysozoa</taxon>
        <taxon>Nematoda</taxon>
        <taxon>Enoplea</taxon>
        <taxon>Dorylaimia</taxon>
        <taxon>Mermithida</taxon>
        <taxon>Mermithoidea</taxon>
        <taxon>Mermithidae</taxon>
        <taxon>Romanomermis</taxon>
    </lineage>
</organism>
<dbReference type="AlphaFoldDB" id="A0A915JM45"/>
<accession>A0A915JM45</accession>
<sequence>MKKLRLGGAIQSAKTHVLVPPFQRPNLGAAVHAPASLALAHLGVDDGAGCFGAKLPFVSFNFF</sequence>
<evidence type="ECO:0000313" key="2">
    <source>
        <dbReference type="WBParaSite" id="nRc.2.0.1.t27279-RA"/>
    </source>
</evidence>
<dbReference type="Proteomes" id="UP000887565">
    <property type="component" value="Unplaced"/>
</dbReference>
<dbReference type="WBParaSite" id="nRc.2.0.1.t27279-RA">
    <property type="protein sequence ID" value="nRc.2.0.1.t27279-RA"/>
    <property type="gene ID" value="nRc.2.0.1.g27279"/>
</dbReference>
<evidence type="ECO:0000313" key="1">
    <source>
        <dbReference type="Proteomes" id="UP000887565"/>
    </source>
</evidence>
<protein>
    <submittedName>
        <fullName evidence="2">Uncharacterized protein</fullName>
    </submittedName>
</protein>
<proteinExistence type="predicted"/>
<reference evidence="2" key="1">
    <citation type="submission" date="2022-11" db="UniProtKB">
        <authorList>
            <consortium name="WormBaseParasite"/>
        </authorList>
    </citation>
    <scope>IDENTIFICATION</scope>
</reference>
<name>A0A915JM45_ROMCU</name>
<keyword evidence="1" id="KW-1185">Reference proteome</keyword>